<comment type="similarity">
    <text evidence="2">Belongs to the major facilitator superfamily. Monocarboxylate porter (TC 2.A.1.13) family.</text>
</comment>
<organism evidence="5 6">
    <name type="scientific">Paracoccidioides lutzii (strain ATCC MYA-826 / Pb01)</name>
    <name type="common">Paracoccidioides brasiliensis</name>
    <dbReference type="NCBI Taxonomy" id="502779"/>
    <lineage>
        <taxon>Eukaryota</taxon>
        <taxon>Fungi</taxon>
        <taxon>Dikarya</taxon>
        <taxon>Ascomycota</taxon>
        <taxon>Pezizomycotina</taxon>
        <taxon>Eurotiomycetes</taxon>
        <taxon>Eurotiomycetidae</taxon>
        <taxon>Onygenales</taxon>
        <taxon>Ajellomycetaceae</taxon>
        <taxon>Paracoccidioides</taxon>
    </lineage>
</organism>
<feature type="chain" id="PRO_5001995194" description="Major facilitator superfamily (MFS) profile domain-containing protein" evidence="4">
    <location>
        <begin position="19"/>
        <end position="241"/>
    </location>
</feature>
<dbReference type="GeneID" id="26970277"/>
<dbReference type="InterPro" id="IPR050327">
    <property type="entry name" value="Proton-linked_MCT"/>
</dbReference>
<evidence type="ECO:0000256" key="2">
    <source>
        <dbReference type="ARBA" id="ARBA00006727"/>
    </source>
</evidence>
<evidence type="ECO:0000256" key="1">
    <source>
        <dbReference type="ARBA" id="ARBA00004141"/>
    </source>
</evidence>
<dbReference type="GO" id="GO:0016020">
    <property type="term" value="C:membrane"/>
    <property type="evidence" value="ECO:0007669"/>
    <property type="project" value="UniProtKB-SubCell"/>
</dbReference>
<dbReference type="HOGENOM" id="CLU_1152075_0_0_1"/>
<evidence type="ECO:0000256" key="4">
    <source>
        <dbReference type="SAM" id="SignalP"/>
    </source>
</evidence>
<dbReference type="OMA" id="RYEFTFY"/>
<protein>
    <recommendedName>
        <fullName evidence="7">Major facilitator superfamily (MFS) profile domain-containing protein</fullName>
    </recommendedName>
</protein>
<evidence type="ECO:0000313" key="5">
    <source>
        <dbReference type="EMBL" id="KGQ02011.1"/>
    </source>
</evidence>
<feature type="signal peptide" evidence="4">
    <location>
        <begin position="1"/>
        <end position="18"/>
    </location>
</feature>
<keyword evidence="3" id="KW-0472">Membrane</keyword>
<sequence>MFCMFIGFFTPLFIPSYAVTRGVDTNLASYLLAIVNSSSAFGQIIPGLLADKFGRLDVLGIGAISTGIVLCCLNVAKSTAALVMYSVVFGFTLGTIISEISAAFTMCSKDPRDVGTYMGMGMALSSLKASIGPPVNGALFDKYYRFLEVSIFSELMCLVGGCIVIATTVTTAQGIFGKTSSEHAEMTLGGRHNIPLVIPHVLNSTSYFDRIAEEKMEEKRQEARLDGELLQEPRNYIKPVV</sequence>
<reference evidence="5 6" key="1">
    <citation type="journal article" date="2011" name="PLoS Genet.">
        <title>Comparative genomic analysis of human fungal pathogens causing paracoccidioidomycosis.</title>
        <authorList>
            <person name="Desjardins C.A."/>
            <person name="Champion M.D."/>
            <person name="Holder J.W."/>
            <person name="Muszewska A."/>
            <person name="Goldberg J."/>
            <person name="Bailao A.M."/>
            <person name="Brigido M.M."/>
            <person name="Ferreira M.E."/>
            <person name="Garcia A.M."/>
            <person name="Grynberg M."/>
            <person name="Gujja S."/>
            <person name="Heiman D.I."/>
            <person name="Henn M.R."/>
            <person name="Kodira C.D."/>
            <person name="Leon-Narvaez H."/>
            <person name="Longo L.V."/>
            <person name="Ma L.J."/>
            <person name="Malavazi I."/>
            <person name="Matsuo A.L."/>
            <person name="Morais F.V."/>
            <person name="Pereira M."/>
            <person name="Rodriguez-Brito S."/>
            <person name="Sakthikumar S."/>
            <person name="Salem-Izacc S.M."/>
            <person name="Sykes S.M."/>
            <person name="Teixeira M.M."/>
            <person name="Vallejo M.C."/>
            <person name="Walter M.E."/>
            <person name="Yandava C."/>
            <person name="Young S."/>
            <person name="Zeng Q."/>
            <person name="Zucker J."/>
            <person name="Felipe M.S."/>
            <person name="Goldman G.H."/>
            <person name="Haas B.J."/>
            <person name="McEwen J.G."/>
            <person name="Nino-Vega G."/>
            <person name="Puccia R."/>
            <person name="San-Blas G."/>
            <person name="Soares C.M."/>
            <person name="Birren B.W."/>
            <person name="Cuomo C.A."/>
        </authorList>
    </citation>
    <scope>NUCLEOTIDE SEQUENCE [LARGE SCALE GENOMIC DNA]</scope>
    <source>
        <strain evidence="6">ATCC MYA-826 / Pb01</strain>
    </source>
</reference>
<evidence type="ECO:0008006" key="7">
    <source>
        <dbReference type="Google" id="ProtNLM"/>
    </source>
</evidence>
<dbReference type="PANTHER" id="PTHR11360">
    <property type="entry name" value="MONOCARBOXYLATE TRANSPORTER"/>
    <property type="match status" value="1"/>
</dbReference>
<dbReference type="SUPFAM" id="SSF103473">
    <property type="entry name" value="MFS general substrate transporter"/>
    <property type="match status" value="1"/>
</dbReference>
<keyword evidence="4" id="KW-0732">Signal</keyword>
<dbReference type="eggNOG" id="KOG2504">
    <property type="taxonomic scope" value="Eukaryota"/>
</dbReference>
<dbReference type="InterPro" id="IPR036259">
    <property type="entry name" value="MFS_trans_sf"/>
</dbReference>
<accession>A0A0A2V2I3</accession>
<keyword evidence="6" id="KW-1185">Reference proteome</keyword>
<evidence type="ECO:0000256" key="3">
    <source>
        <dbReference type="SAM" id="Phobius"/>
    </source>
</evidence>
<keyword evidence="3" id="KW-1133">Transmembrane helix</keyword>
<dbReference type="VEuPathDB" id="FungiDB:PAAG_11186"/>
<dbReference type="Proteomes" id="UP000002059">
    <property type="component" value="Partially assembled WGS sequence"/>
</dbReference>
<feature type="transmembrane region" description="Helical" evidence="3">
    <location>
        <begin position="28"/>
        <end position="49"/>
    </location>
</feature>
<feature type="transmembrane region" description="Helical" evidence="3">
    <location>
        <begin position="82"/>
        <end position="102"/>
    </location>
</feature>
<dbReference type="KEGG" id="pbl:PAAG_11186"/>
<dbReference type="InterPro" id="IPR011701">
    <property type="entry name" value="MFS"/>
</dbReference>
<gene>
    <name evidence="5" type="ORF">PAAG_11186</name>
</gene>
<keyword evidence="3" id="KW-0812">Transmembrane</keyword>
<feature type="transmembrane region" description="Helical" evidence="3">
    <location>
        <begin position="151"/>
        <end position="176"/>
    </location>
</feature>
<feature type="transmembrane region" description="Helical" evidence="3">
    <location>
        <begin position="56"/>
        <end position="76"/>
    </location>
</feature>
<evidence type="ECO:0000313" key="6">
    <source>
        <dbReference type="Proteomes" id="UP000002059"/>
    </source>
</evidence>
<dbReference type="AlphaFoldDB" id="A0A0A2V2I3"/>
<name>A0A0A2V2I3_PARBA</name>
<dbReference type="GO" id="GO:0022857">
    <property type="term" value="F:transmembrane transporter activity"/>
    <property type="evidence" value="ECO:0007669"/>
    <property type="project" value="InterPro"/>
</dbReference>
<dbReference type="Pfam" id="PF07690">
    <property type="entry name" value="MFS_1"/>
    <property type="match status" value="1"/>
</dbReference>
<dbReference type="Gene3D" id="1.20.1250.20">
    <property type="entry name" value="MFS general substrate transporter like domains"/>
    <property type="match status" value="1"/>
</dbReference>
<feature type="transmembrane region" description="Helical" evidence="3">
    <location>
        <begin position="114"/>
        <end position="131"/>
    </location>
</feature>
<dbReference type="OrthoDB" id="6499973at2759"/>
<comment type="subcellular location">
    <subcellularLocation>
        <location evidence="1">Membrane</location>
        <topology evidence="1">Multi-pass membrane protein</topology>
    </subcellularLocation>
</comment>
<dbReference type="PANTHER" id="PTHR11360:SF319">
    <property type="entry name" value="MAJOR FACILITATOR SUPERFAMILY (MFS) PROFILE DOMAIN-CONTAINING PROTEIN"/>
    <property type="match status" value="1"/>
</dbReference>
<dbReference type="RefSeq" id="XP_015703486.1">
    <property type="nucleotide sequence ID" value="XM_015846879.1"/>
</dbReference>
<proteinExistence type="inferred from homology"/>
<dbReference type="EMBL" id="KN293993">
    <property type="protein sequence ID" value="KGQ02011.1"/>
    <property type="molecule type" value="Genomic_DNA"/>
</dbReference>